<dbReference type="HOGENOM" id="CLU_376641_0_0_1"/>
<dbReference type="EMBL" id="JH993007">
    <property type="protein sequence ID" value="EKX43953.1"/>
    <property type="molecule type" value="Genomic_DNA"/>
</dbReference>
<dbReference type="PaxDb" id="55529-EKX43953"/>
<evidence type="ECO:0000256" key="1">
    <source>
        <dbReference type="ARBA" id="ARBA00022737"/>
    </source>
</evidence>
<dbReference type="InterPro" id="IPR025197">
    <property type="entry name" value="DUF4116"/>
</dbReference>
<feature type="repeat" description="ANK" evidence="3">
    <location>
        <begin position="405"/>
        <end position="437"/>
    </location>
</feature>
<dbReference type="EnsemblProtists" id="EKX43953">
    <property type="protein sequence ID" value="EKX43953"/>
    <property type="gene ID" value="GUITHDRAFT_110059"/>
</dbReference>
<dbReference type="InterPro" id="IPR002110">
    <property type="entry name" value="Ankyrin_rpt"/>
</dbReference>
<dbReference type="PANTHER" id="PTHR24198:SF165">
    <property type="entry name" value="ANKYRIN REPEAT-CONTAINING PROTEIN-RELATED"/>
    <property type="match status" value="1"/>
</dbReference>
<dbReference type="eggNOG" id="KOG4177">
    <property type="taxonomic scope" value="Eukaryota"/>
</dbReference>
<organism evidence="6">
    <name type="scientific">Guillardia theta (strain CCMP2712)</name>
    <name type="common">Cryptophyte</name>
    <dbReference type="NCBI Taxonomy" id="905079"/>
    <lineage>
        <taxon>Eukaryota</taxon>
        <taxon>Cryptophyceae</taxon>
        <taxon>Pyrenomonadales</taxon>
        <taxon>Geminigeraceae</taxon>
        <taxon>Guillardia</taxon>
    </lineage>
</organism>
<name>L1J5Z1_GUITC</name>
<dbReference type="Pfam" id="PF13475">
    <property type="entry name" value="DUF4116"/>
    <property type="match status" value="2"/>
</dbReference>
<evidence type="ECO:0000313" key="8">
    <source>
        <dbReference type="Proteomes" id="UP000011087"/>
    </source>
</evidence>
<dbReference type="RefSeq" id="XP_005830933.1">
    <property type="nucleotide sequence ID" value="XM_005830876.1"/>
</dbReference>
<dbReference type="SMART" id="SM00248">
    <property type="entry name" value="ANK"/>
    <property type="match status" value="6"/>
</dbReference>
<feature type="repeat" description="ANK" evidence="3">
    <location>
        <begin position="552"/>
        <end position="584"/>
    </location>
</feature>
<accession>L1J5Z1</accession>
<reference evidence="6 8" key="1">
    <citation type="journal article" date="2012" name="Nature">
        <title>Algal genomes reveal evolutionary mosaicism and the fate of nucleomorphs.</title>
        <authorList>
            <consortium name="DOE Joint Genome Institute"/>
            <person name="Curtis B.A."/>
            <person name="Tanifuji G."/>
            <person name="Burki F."/>
            <person name="Gruber A."/>
            <person name="Irimia M."/>
            <person name="Maruyama S."/>
            <person name="Arias M.C."/>
            <person name="Ball S.G."/>
            <person name="Gile G.H."/>
            <person name="Hirakawa Y."/>
            <person name="Hopkins J.F."/>
            <person name="Kuo A."/>
            <person name="Rensing S.A."/>
            <person name="Schmutz J."/>
            <person name="Symeonidi A."/>
            <person name="Elias M."/>
            <person name="Eveleigh R.J."/>
            <person name="Herman E.K."/>
            <person name="Klute M.J."/>
            <person name="Nakayama T."/>
            <person name="Obornik M."/>
            <person name="Reyes-Prieto A."/>
            <person name="Armbrust E.V."/>
            <person name="Aves S.J."/>
            <person name="Beiko R.G."/>
            <person name="Coutinho P."/>
            <person name="Dacks J.B."/>
            <person name="Durnford D.G."/>
            <person name="Fast N.M."/>
            <person name="Green B.R."/>
            <person name="Grisdale C.J."/>
            <person name="Hempel F."/>
            <person name="Henrissat B."/>
            <person name="Hoppner M.P."/>
            <person name="Ishida K."/>
            <person name="Kim E."/>
            <person name="Koreny L."/>
            <person name="Kroth P.G."/>
            <person name="Liu Y."/>
            <person name="Malik S.B."/>
            <person name="Maier U.G."/>
            <person name="McRose D."/>
            <person name="Mock T."/>
            <person name="Neilson J.A."/>
            <person name="Onodera N.T."/>
            <person name="Poole A.M."/>
            <person name="Pritham E.J."/>
            <person name="Richards T.A."/>
            <person name="Rocap G."/>
            <person name="Roy S.W."/>
            <person name="Sarai C."/>
            <person name="Schaack S."/>
            <person name="Shirato S."/>
            <person name="Slamovits C.H."/>
            <person name="Spencer D.F."/>
            <person name="Suzuki S."/>
            <person name="Worden A.Z."/>
            <person name="Zauner S."/>
            <person name="Barry K."/>
            <person name="Bell C."/>
            <person name="Bharti A.K."/>
            <person name="Crow J.A."/>
            <person name="Grimwood J."/>
            <person name="Kramer R."/>
            <person name="Lindquist E."/>
            <person name="Lucas S."/>
            <person name="Salamov A."/>
            <person name="McFadden G.I."/>
            <person name="Lane C.E."/>
            <person name="Keeling P.J."/>
            <person name="Gray M.W."/>
            <person name="Grigoriev I.V."/>
            <person name="Archibald J.M."/>
        </authorList>
    </citation>
    <scope>NUCLEOTIDE SEQUENCE</scope>
    <source>
        <strain evidence="6 8">CCMP2712</strain>
    </source>
</reference>
<dbReference type="Proteomes" id="UP000011087">
    <property type="component" value="Unassembled WGS sequence"/>
</dbReference>
<dbReference type="GeneID" id="17300625"/>
<evidence type="ECO:0000313" key="6">
    <source>
        <dbReference type="EMBL" id="EKX43953.1"/>
    </source>
</evidence>
<evidence type="ECO:0000256" key="4">
    <source>
        <dbReference type="SAM" id="MobiDB-lite"/>
    </source>
</evidence>
<evidence type="ECO:0000313" key="7">
    <source>
        <dbReference type="EnsemblProtists" id="EKX43953"/>
    </source>
</evidence>
<feature type="region of interest" description="Disordered" evidence="4">
    <location>
        <begin position="656"/>
        <end position="737"/>
    </location>
</feature>
<feature type="domain" description="DUF4116" evidence="5">
    <location>
        <begin position="156"/>
        <end position="194"/>
    </location>
</feature>
<dbReference type="SUPFAM" id="SSF50729">
    <property type="entry name" value="PH domain-like"/>
    <property type="match status" value="1"/>
</dbReference>
<reference evidence="7" key="3">
    <citation type="submission" date="2016-03" db="UniProtKB">
        <authorList>
            <consortium name="EnsemblProtists"/>
        </authorList>
    </citation>
    <scope>IDENTIFICATION</scope>
</reference>
<dbReference type="SUPFAM" id="SSF48403">
    <property type="entry name" value="Ankyrin repeat"/>
    <property type="match status" value="1"/>
</dbReference>
<keyword evidence="1" id="KW-0677">Repeat</keyword>
<dbReference type="AlphaFoldDB" id="L1J5Z1"/>
<dbReference type="Pfam" id="PF12796">
    <property type="entry name" value="Ank_2"/>
    <property type="match status" value="2"/>
</dbReference>
<dbReference type="OrthoDB" id="194358at2759"/>
<feature type="compositionally biased region" description="Acidic residues" evidence="4">
    <location>
        <begin position="717"/>
        <end position="737"/>
    </location>
</feature>
<keyword evidence="8" id="KW-1185">Reference proteome</keyword>
<gene>
    <name evidence="6" type="ORF">GUITHDRAFT_110059</name>
</gene>
<keyword evidence="2 3" id="KW-0040">ANK repeat</keyword>
<reference evidence="8" key="2">
    <citation type="submission" date="2012-11" db="EMBL/GenBank/DDBJ databases">
        <authorList>
            <person name="Kuo A."/>
            <person name="Curtis B.A."/>
            <person name="Tanifuji G."/>
            <person name="Burki F."/>
            <person name="Gruber A."/>
            <person name="Irimia M."/>
            <person name="Maruyama S."/>
            <person name="Arias M.C."/>
            <person name="Ball S.G."/>
            <person name="Gile G.H."/>
            <person name="Hirakawa Y."/>
            <person name="Hopkins J.F."/>
            <person name="Rensing S.A."/>
            <person name="Schmutz J."/>
            <person name="Symeonidi A."/>
            <person name="Elias M."/>
            <person name="Eveleigh R.J."/>
            <person name="Herman E.K."/>
            <person name="Klute M.J."/>
            <person name="Nakayama T."/>
            <person name="Obornik M."/>
            <person name="Reyes-Prieto A."/>
            <person name="Armbrust E.V."/>
            <person name="Aves S.J."/>
            <person name="Beiko R.G."/>
            <person name="Coutinho P."/>
            <person name="Dacks J.B."/>
            <person name="Durnford D.G."/>
            <person name="Fast N.M."/>
            <person name="Green B.R."/>
            <person name="Grisdale C."/>
            <person name="Hempe F."/>
            <person name="Henrissat B."/>
            <person name="Hoppner M.P."/>
            <person name="Ishida K.-I."/>
            <person name="Kim E."/>
            <person name="Koreny L."/>
            <person name="Kroth P.G."/>
            <person name="Liu Y."/>
            <person name="Malik S.-B."/>
            <person name="Maier U.G."/>
            <person name="McRose D."/>
            <person name="Mock T."/>
            <person name="Neilson J.A."/>
            <person name="Onodera N.T."/>
            <person name="Poole A.M."/>
            <person name="Pritham E.J."/>
            <person name="Richards T.A."/>
            <person name="Rocap G."/>
            <person name="Roy S.W."/>
            <person name="Sarai C."/>
            <person name="Schaack S."/>
            <person name="Shirato S."/>
            <person name="Slamovits C.H."/>
            <person name="Spencer D.F."/>
            <person name="Suzuki S."/>
            <person name="Worden A.Z."/>
            <person name="Zauner S."/>
            <person name="Barry K."/>
            <person name="Bell C."/>
            <person name="Bharti A.K."/>
            <person name="Crow J.A."/>
            <person name="Grimwood J."/>
            <person name="Kramer R."/>
            <person name="Lindquist E."/>
            <person name="Lucas S."/>
            <person name="Salamov A."/>
            <person name="McFadden G.I."/>
            <person name="Lane C.E."/>
            <person name="Keeling P.J."/>
            <person name="Gray M.W."/>
            <person name="Grigoriev I.V."/>
            <person name="Archibald J.M."/>
        </authorList>
    </citation>
    <scope>NUCLEOTIDE SEQUENCE</scope>
    <source>
        <strain evidence="8">CCMP2712</strain>
    </source>
</reference>
<evidence type="ECO:0000256" key="2">
    <source>
        <dbReference type="ARBA" id="ARBA00023043"/>
    </source>
</evidence>
<dbReference type="InterPro" id="IPR036770">
    <property type="entry name" value="Ankyrin_rpt-contain_sf"/>
</dbReference>
<sequence>MAESVMAEGRKFGRWFWIKNETHEMKLPGFFENAYKTKCYCWIENGCMFASVEKEKASTLQTVFARHVIETNASQSSSGKNGFLTFQLDKWKASCYDKVKFELRSISEGRAVRFKAQSPEDCQKWVTMLMKVGIFKSPEVFGSIKYETRPMEEEDAFQLVETDGMHFKTLEVRFKFDRKIMLAAVRQNGLALQFGKFSVPEGNIVDYTVDREVVLQAIRQNCSAFSFADVSLQVDRSVVLAMFDTDIADVMMLLRNGISPLMLDEEVMLKAGERDAHAVERARKNLYICPNVKEESLSPKELKDLQAQALLTRLTENGDLVSLKRLLAMQVDINTCPYIGYSAMHAAAESGRVGLVHFLHEQKASVESQMTGGTTPLMLAAMGGKSECIKLLSELGADVNARNEGGTTALMLAAMEGHTQTIASLAQLGADIDAVENELILEEEHVSEKLKILETSAQEPVLASKLPRDGADTDKSMALVSSSQQQQQLTLSSAFASTFTGRMISDIKNSLALTSLGSLRAVVGSDFAAHLDRILGFVALPREMAEFRNHTGGMNAIMKAAASGHTQAVQALVELGANVNAVSKGGMSALMIAAMGGHKQTVKYLCHVIDDVDSLDKEGHNAVQWAERTGNWETARMIKEAAREKKLLQQATYEELEPSSEFHMDNNGQDETEDSSPAAGSRARTRADAGDIVGAADSEDGHHGTIEEFLEPLADLQVEEEVNEDADAESEEPTIQV</sequence>
<dbReference type="PROSITE" id="PS50088">
    <property type="entry name" value="ANK_REPEAT"/>
    <property type="match status" value="3"/>
</dbReference>
<protein>
    <recommendedName>
        <fullName evidence="5">DUF4116 domain-containing protein</fullName>
    </recommendedName>
</protein>
<evidence type="ECO:0000256" key="3">
    <source>
        <dbReference type="PROSITE-ProRule" id="PRU00023"/>
    </source>
</evidence>
<proteinExistence type="predicted"/>
<feature type="repeat" description="ANK" evidence="3">
    <location>
        <begin position="372"/>
        <end position="404"/>
    </location>
</feature>
<dbReference type="Gene3D" id="1.25.40.20">
    <property type="entry name" value="Ankyrin repeat-containing domain"/>
    <property type="match status" value="2"/>
</dbReference>
<dbReference type="STRING" id="905079.L1J5Z1"/>
<dbReference type="KEGG" id="gtt:GUITHDRAFT_110059"/>
<dbReference type="PROSITE" id="PS50297">
    <property type="entry name" value="ANK_REP_REGION"/>
    <property type="match status" value="3"/>
</dbReference>
<dbReference type="PANTHER" id="PTHR24198">
    <property type="entry name" value="ANKYRIN REPEAT AND PROTEIN KINASE DOMAIN-CONTAINING PROTEIN"/>
    <property type="match status" value="1"/>
</dbReference>
<evidence type="ECO:0000259" key="5">
    <source>
        <dbReference type="Pfam" id="PF13475"/>
    </source>
</evidence>
<feature type="domain" description="DUF4116" evidence="5">
    <location>
        <begin position="210"/>
        <end position="241"/>
    </location>
</feature>